<accession>A0A4R6K4K2</accession>
<comment type="caution">
    <text evidence="2">The sequence shown here is derived from an EMBL/GenBank/DDBJ whole genome shotgun (WGS) entry which is preliminary data.</text>
</comment>
<evidence type="ECO:0000313" key="2">
    <source>
        <dbReference type="EMBL" id="TDO43362.1"/>
    </source>
</evidence>
<dbReference type="GO" id="GO:0016758">
    <property type="term" value="F:hexosyltransferase activity"/>
    <property type="evidence" value="ECO:0007669"/>
    <property type="project" value="InterPro"/>
</dbReference>
<sequence>MSNLDILVILGTDHHRFGRLVGWLDTYLEQPGNEWLQALVQLGTTAAPRRAEGVGIIGWTELQQLMRDATAVVSHGGPATMLEVRRQGHKPIVVPRDPLLGEHIDQHQQEFSRRMGALGLITLCEEQAAFEAALTAALRDPAAHQVSPEENLRDSLQVATAVTTAGRIIDDLAARHARRRLAKS</sequence>
<dbReference type="InterPro" id="IPR007235">
    <property type="entry name" value="Glyco_trans_28_C"/>
</dbReference>
<evidence type="ECO:0000259" key="1">
    <source>
        <dbReference type="Pfam" id="PF04101"/>
    </source>
</evidence>
<dbReference type="SUPFAM" id="SSF53756">
    <property type="entry name" value="UDP-Glycosyltransferase/glycogen phosphorylase"/>
    <property type="match status" value="1"/>
</dbReference>
<dbReference type="RefSeq" id="WP_133803784.1">
    <property type="nucleotide sequence ID" value="NZ_SNWQ01000018.1"/>
</dbReference>
<name>A0A4R6K4K2_9ACTN</name>
<evidence type="ECO:0000313" key="3">
    <source>
        <dbReference type="Proteomes" id="UP000295388"/>
    </source>
</evidence>
<keyword evidence="2" id="KW-0808">Transferase</keyword>
<feature type="domain" description="Glycosyl transferase family 28 C-terminal" evidence="1">
    <location>
        <begin position="60"/>
        <end position="143"/>
    </location>
</feature>
<gene>
    <name evidence="2" type="ORF">EV643_118105</name>
</gene>
<organism evidence="2 3">
    <name type="scientific">Kribbella caucasensis</name>
    <dbReference type="NCBI Taxonomy" id="2512215"/>
    <lineage>
        <taxon>Bacteria</taxon>
        <taxon>Bacillati</taxon>
        <taxon>Actinomycetota</taxon>
        <taxon>Actinomycetes</taxon>
        <taxon>Propionibacteriales</taxon>
        <taxon>Kribbellaceae</taxon>
        <taxon>Kribbella</taxon>
    </lineage>
</organism>
<protein>
    <submittedName>
        <fullName evidence="2">UDP-N-acetylglucosamine transferase subunit ALG13</fullName>
    </submittedName>
</protein>
<dbReference type="AlphaFoldDB" id="A0A4R6K4K2"/>
<proteinExistence type="predicted"/>
<reference evidence="2 3" key="1">
    <citation type="submission" date="2019-03" db="EMBL/GenBank/DDBJ databases">
        <title>Genomic Encyclopedia of Type Strains, Phase III (KMG-III): the genomes of soil and plant-associated and newly described type strains.</title>
        <authorList>
            <person name="Whitman W."/>
        </authorList>
    </citation>
    <scope>NUCLEOTIDE SEQUENCE [LARGE SCALE GENOMIC DNA]</scope>
    <source>
        <strain evidence="2 3">VKM Ac-2527</strain>
    </source>
</reference>
<dbReference type="EMBL" id="SNWQ01000018">
    <property type="protein sequence ID" value="TDO43362.1"/>
    <property type="molecule type" value="Genomic_DNA"/>
</dbReference>
<dbReference type="Pfam" id="PF04101">
    <property type="entry name" value="Glyco_tran_28_C"/>
    <property type="match status" value="1"/>
</dbReference>
<dbReference type="Proteomes" id="UP000295388">
    <property type="component" value="Unassembled WGS sequence"/>
</dbReference>
<keyword evidence="3" id="KW-1185">Reference proteome</keyword>
<dbReference type="Gene3D" id="3.40.50.2000">
    <property type="entry name" value="Glycogen Phosphorylase B"/>
    <property type="match status" value="1"/>
</dbReference>
<dbReference type="OrthoDB" id="555447at2"/>